<dbReference type="PANTHER" id="PTHR30413:SF10">
    <property type="entry name" value="CAPSULE POLYSACCHARIDE EXPORT INNER-MEMBRANE PROTEIN CTRC"/>
    <property type="match status" value="1"/>
</dbReference>
<evidence type="ECO:0000256" key="4">
    <source>
        <dbReference type="ARBA" id="ARBA00022475"/>
    </source>
</evidence>
<evidence type="ECO:0000256" key="7">
    <source>
        <dbReference type="ARBA" id="ARBA00022903"/>
    </source>
</evidence>
<dbReference type="InterPro" id="IPR000412">
    <property type="entry name" value="ABC_2_transport"/>
</dbReference>
<evidence type="ECO:0000313" key="12">
    <source>
        <dbReference type="EMBL" id="OKP77117.1"/>
    </source>
</evidence>
<dbReference type="EMBL" id="LVWI01000108">
    <property type="protein sequence ID" value="OKP77117.1"/>
    <property type="molecule type" value="Genomic_DNA"/>
</dbReference>
<dbReference type="RefSeq" id="WP_074109505.1">
    <property type="nucleotide sequence ID" value="NZ_LVWI01000108.1"/>
</dbReference>
<keyword evidence="5" id="KW-0762">Sugar transport</keyword>
<accession>A0ABX3EGZ0</accession>
<dbReference type="PIRSF" id="PIRSF006648">
    <property type="entry name" value="DrrB"/>
    <property type="match status" value="1"/>
</dbReference>
<feature type="transmembrane region" description="Helical" evidence="10">
    <location>
        <begin position="233"/>
        <end position="254"/>
    </location>
</feature>
<evidence type="ECO:0000256" key="6">
    <source>
        <dbReference type="ARBA" id="ARBA00022692"/>
    </source>
</evidence>
<evidence type="ECO:0000259" key="11">
    <source>
        <dbReference type="PROSITE" id="PS51012"/>
    </source>
</evidence>
<keyword evidence="13" id="KW-1185">Reference proteome</keyword>
<evidence type="ECO:0000256" key="1">
    <source>
        <dbReference type="ARBA" id="ARBA00004651"/>
    </source>
</evidence>
<evidence type="ECO:0000256" key="9">
    <source>
        <dbReference type="ARBA" id="ARBA00023136"/>
    </source>
</evidence>
<evidence type="ECO:0000256" key="5">
    <source>
        <dbReference type="ARBA" id="ARBA00022597"/>
    </source>
</evidence>
<comment type="similarity">
    <text evidence="2 10">Belongs to the ABC-2 integral membrane protein family.</text>
</comment>
<name>A0ABX3EGZ0_9BACL</name>
<dbReference type="PROSITE" id="PS51012">
    <property type="entry name" value="ABC_TM2"/>
    <property type="match status" value="1"/>
</dbReference>
<keyword evidence="4 10" id="KW-1003">Cell membrane</keyword>
<dbReference type="InterPro" id="IPR047817">
    <property type="entry name" value="ABC2_TM_bact-type"/>
</dbReference>
<keyword evidence="6 10" id="KW-0812">Transmembrane</keyword>
<evidence type="ECO:0000313" key="13">
    <source>
        <dbReference type="Proteomes" id="UP000186058"/>
    </source>
</evidence>
<keyword evidence="9 10" id="KW-0472">Membrane</keyword>
<evidence type="ECO:0000256" key="2">
    <source>
        <dbReference type="ARBA" id="ARBA00007783"/>
    </source>
</evidence>
<organism evidence="12 13">
    <name type="scientific">Paenibacillus helianthi</name>
    <dbReference type="NCBI Taxonomy" id="1349432"/>
    <lineage>
        <taxon>Bacteria</taxon>
        <taxon>Bacillati</taxon>
        <taxon>Bacillota</taxon>
        <taxon>Bacilli</taxon>
        <taxon>Bacillales</taxon>
        <taxon>Paenibacillaceae</taxon>
        <taxon>Paenibacillus</taxon>
    </lineage>
</organism>
<evidence type="ECO:0000256" key="10">
    <source>
        <dbReference type="RuleBase" id="RU361157"/>
    </source>
</evidence>
<dbReference type="Pfam" id="PF01061">
    <property type="entry name" value="ABC2_membrane"/>
    <property type="match status" value="1"/>
</dbReference>
<gene>
    <name evidence="12" type="ORF">A3844_30075</name>
</gene>
<keyword evidence="7" id="KW-0972">Capsule biogenesis/degradation</keyword>
<feature type="domain" description="ABC transmembrane type-2" evidence="11">
    <location>
        <begin position="31"/>
        <end position="257"/>
    </location>
</feature>
<evidence type="ECO:0000256" key="3">
    <source>
        <dbReference type="ARBA" id="ARBA00022448"/>
    </source>
</evidence>
<dbReference type="InterPro" id="IPR013525">
    <property type="entry name" value="ABC2_TM"/>
</dbReference>
<proteinExistence type="inferred from homology"/>
<sequence length="265" mass="30203">MSVFSSIYKNKNLITQLTKRDILVKYRGSMLGMIWSILNPLIMLIIYTIVFGEIFKSKWGNTENESTFIFGLTLFTGMIVYNLFSEVLSRSATIIQSNVNYVKKIIFPLEILVVVLMLTALFNGLISLIVLIIMNIFLGQALSWTILLIPVVLFPIILLSMGLAWFLAALGVFFKDTNYIVTLILQIVLFLSPVFYSIENVPDYLKGIYNFNPLGIVIQQMREIVLWGEMPNWIQWANITSISLVIFVGGYYFFTKLKGAFADVI</sequence>
<keyword evidence="8 10" id="KW-1133">Transmembrane helix</keyword>
<feature type="transmembrane region" description="Helical" evidence="10">
    <location>
        <begin position="144"/>
        <end position="167"/>
    </location>
</feature>
<keyword evidence="3 10" id="KW-0813">Transport</keyword>
<dbReference type="PANTHER" id="PTHR30413">
    <property type="entry name" value="INNER MEMBRANE TRANSPORT PERMEASE"/>
    <property type="match status" value="1"/>
</dbReference>
<comment type="subcellular location">
    <subcellularLocation>
        <location evidence="1 10">Cell membrane</location>
        <topology evidence="1 10">Multi-pass membrane protein</topology>
    </subcellularLocation>
</comment>
<feature type="transmembrane region" description="Helical" evidence="10">
    <location>
        <begin position="30"/>
        <end position="55"/>
    </location>
</feature>
<comment type="caution">
    <text evidence="12">The sequence shown here is derived from an EMBL/GenBank/DDBJ whole genome shotgun (WGS) entry which is preliminary data.</text>
</comment>
<feature type="transmembrane region" description="Helical" evidence="10">
    <location>
        <begin position="67"/>
        <end position="84"/>
    </location>
</feature>
<protein>
    <recommendedName>
        <fullName evidence="10">Transport permease protein</fullName>
    </recommendedName>
</protein>
<dbReference type="Proteomes" id="UP000186058">
    <property type="component" value="Unassembled WGS sequence"/>
</dbReference>
<feature type="transmembrane region" description="Helical" evidence="10">
    <location>
        <begin position="105"/>
        <end position="138"/>
    </location>
</feature>
<evidence type="ECO:0000256" key="8">
    <source>
        <dbReference type="ARBA" id="ARBA00022989"/>
    </source>
</evidence>
<reference evidence="12 13" key="1">
    <citation type="submission" date="2016-03" db="EMBL/GenBank/DDBJ databases">
        <authorList>
            <person name="Sant'Anna F.H."/>
            <person name="Ambrosini A."/>
            <person name="Souza R."/>
            <person name="Bach E."/>
            <person name="Fernandes G."/>
            <person name="Balsanelli E."/>
            <person name="Baura V.A."/>
            <person name="Souza E.M."/>
            <person name="Passaglia L."/>
        </authorList>
    </citation>
    <scope>NUCLEOTIDE SEQUENCE [LARGE SCALE GENOMIC DNA]</scope>
    <source>
        <strain evidence="12 13">P26E</strain>
    </source>
</reference>
<feature type="transmembrane region" description="Helical" evidence="10">
    <location>
        <begin position="179"/>
        <end position="198"/>
    </location>
</feature>
<dbReference type="PRINTS" id="PR00164">
    <property type="entry name" value="ABC2TRNSPORT"/>
</dbReference>